<dbReference type="GO" id="GO:0005829">
    <property type="term" value="C:cytosol"/>
    <property type="evidence" value="ECO:0007669"/>
    <property type="project" value="TreeGrafter"/>
</dbReference>
<evidence type="ECO:0000256" key="7">
    <source>
        <dbReference type="ARBA" id="ARBA00023146"/>
    </source>
</evidence>
<dbReference type="PANTHER" id="PTHR11476">
    <property type="entry name" value="HISTIDYL-TRNA SYNTHETASE"/>
    <property type="match status" value="1"/>
</dbReference>
<dbReference type="GO" id="GO:0032543">
    <property type="term" value="P:mitochondrial translation"/>
    <property type="evidence" value="ECO:0007669"/>
    <property type="project" value="TreeGrafter"/>
</dbReference>
<dbReference type="Gene3D" id="3.30.930.10">
    <property type="entry name" value="Bira Bifunctional Protein, Domain 2"/>
    <property type="match status" value="2"/>
</dbReference>
<dbReference type="InterPro" id="IPR033656">
    <property type="entry name" value="HisRS_anticodon"/>
</dbReference>
<accession>A0AAP0EKP2</accession>
<dbReference type="PANTHER" id="PTHR11476:SF7">
    <property type="entry name" value="HISTIDINE--TRNA LIGASE"/>
    <property type="match status" value="1"/>
</dbReference>
<evidence type="ECO:0000256" key="8">
    <source>
        <dbReference type="ARBA" id="ARBA00047639"/>
    </source>
</evidence>
<evidence type="ECO:0000313" key="11">
    <source>
        <dbReference type="EMBL" id="KAK9092298.1"/>
    </source>
</evidence>
<sequence length="793" mass="86916">MAERAPIVTIAGKGSSLSSSSLLSIANSTSLVKIDSSILDKLSPNAPLSSTAPLAQPDTNPSFLTLEQSRAALVVLLSKLVSSTKGIRPVLPNLIAETLNRENLDLGVLDWGSGLGFLESVLGLSDCSASALSRAADAVAALSCEALRADVSNAVNVVDSGDGSAAKDDAAVASDLKVLLLGSKLVGRVKADAVSEIPEVHGSFREVVRFVHSRTRVELNCGVRVGKWESVLKGGKALVTTFASLAQNLQFVGEGSLRRAKLICNSIDDARTRSWVLELFDKNFGSSGCFHGGLEMVSDPALFVNFLGETYKLLVRVRNVVAWEGALALFVLERIDGEKDKAVGGAVSKINGETLNVEKKGEKKKKKVVMGKGTAVLRQVIKDRLLKEGGESTDSFEEFNQLTLNFSSFFDPKNVELDEFLKQVKEIVESNETRRLPKIPKGTRDFSKEQMAIREKAFSIITQVFKRHGGSALDTPAFELRETLMGKYGEDSKLIYDLADQIKLNHRKLLDGMLEICGVSAEKFRTICSSIDKLDKQSFEEVKKEMVEEKGLTVEIADKIGNFVKKRGAPLSILSELRQEGSEFLNNSGSTLALKELEILFKALEKSKCIHRVVFDLSLARGLDYYTGMIFEAVFKGATQSVYYNGAASPGQGVLGCQRSGSPISSACAELKITWEFKYPMWEFELCFDGGAIRATETQVLVGVLGDDLSLAAELVNELWSAKLKAEYIVNKRIMKLFDRATESRIPWMVLVGEKEQNEGIVKLRNMETKEEVVIQRNSLVEELQRRLRETLM</sequence>
<dbReference type="GO" id="GO:0003723">
    <property type="term" value="F:RNA binding"/>
    <property type="evidence" value="ECO:0007669"/>
    <property type="project" value="TreeGrafter"/>
</dbReference>
<keyword evidence="6" id="KW-0648">Protein biosynthesis</keyword>
<evidence type="ECO:0000259" key="9">
    <source>
        <dbReference type="Pfam" id="PF03129"/>
    </source>
</evidence>
<dbReference type="AlphaFoldDB" id="A0AAP0EKP2"/>
<dbReference type="InterPro" id="IPR041715">
    <property type="entry name" value="HisRS-like_core"/>
</dbReference>
<dbReference type="SUPFAM" id="SSF48557">
    <property type="entry name" value="L-aspartase-like"/>
    <property type="match status" value="1"/>
</dbReference>
<feature type="domain" description="Class II Histidinyl-tRNA synthetase (HisRS)-like catalytic core" evidence="10">
    <location>
        <begin position="501"/>
        <end position="644"/>
    </location>
</feature>
<evidence type="ECO:0000259" key="10">
    <source>
        <dbReference type="Pfam" id="PF13393"/>
    </source>
</evidence>
<keyword evidence="3" id="KW-0436">Ligase</keyword>
<keyword evidence="7" id="KW-0030">Aminoacyl-tRNA synthetase</keyword>
<dbReference type="GO" id="GO:0005739">
    <property type="term" value="C:mitochondrion"/>
    <property type="evidence" value="ECO:0007669"/>
    <property type="project" value="TreeGrafter"/>
</dbReference>
<dbReference type="Proteomes" id="UP001420932">
    <property type="component" value="Unassembled WGS sequence"/>
</dbReference>
<dbReference type="InterPro" id="IPR045864">
    <property type="entry name" value="aa-tRNA-synth_II/BPL/LPL"/>
</dbReference>
<evidence type="ECO:0000256" key="5">
    <source>
        <dbReference type="ARBA" id="ARBA00022840"/>
    </source>
</evidence>
<dbReference type="SUPFAM" id="SSF52954">
    <property type="entry name" value="Class II aaRS ABD-related"/>
    <property type="match status" value="1"/>
</dbReference>
<keyword evidence="5" id="KW-0067">ATP-binding</keyword>
<name>A0AAP0EKP2_9MAGN</name>
<evidence type="ECO:0000256" key="3">
    <source>
        <dbReference type="ARBA" id="ARBA00022598"/>
    </source>
</evidence>
<comment type="similarity">
    <text evidence="1">Belongs to the class-II aminoacyl-tRNA synthetase family.</text>
</comment>
<dbReference type="EC" id="6.1.1.21" evidence="2"/>
<dbReference type="Pfam" id="PF13393">
    <property type="entry name" value="tRNA-synt_His"/>
    <property type="match status" value="1"/>
</dbReference>
<dbReference type="Gene3D" id="3.40.50.800">
    <property type="entry name" value="Anticodon-binding domain"/>
    <property type="match status" value="1"/>
</dbReference>
<evidence type="ECO:0000313" key="12">
    <source>
        <dbReference type="Proteomes" id="UP001420932"/>
    </source>
</evidence>
<feature type="domain" description="Anticodon-binding" evidence="9">
    <location>
        <begin position="699"/>
        <end position="786"/>
    </location>
</feature>
<dbReference type="GO" id="GO:0005524">
    <property type="term" value="F:ATP binding"/>
    <property type="evidence" value="ECO:0007669"/>
    <property type="project" value="UniProtKB-KW"/>
</dbReference>
<keyword evidence="12" id="KW-1185">Reference proteome</keyword>
<dbReference type="InterPro" id="IPR036621">
    <property type="entry name" value="Anticodon-bd_dom_sf"/>
</dbReference>
<protein>
    <recommendedName>
        <fullName evidence="2">histidine--tRNA ligase</fullName>
        <ecNumber evidence="2">6.1.1.21</ecNumber>
    </recommendedName>
</protein>
<evidence type="ECO:0000256" key="2">
    <source>
        <dbReference type="ARBA" id="ARBA00012815"/>
    </source>
</evidence>
<dbReference type="EMBL" id="JBBNAF010000012">
    <property type="protein sequence ID" value="KAK9092298.1"/>
    <property type="molecule type" value="Genomic_DNA"/>
</dbReference>
<evidence type="ECO:0000256" key="6">
    <source>
        <dbReference type="ARBA" id="ARBA00022917"/>
    </source>
</evidence>
<gene>
    <name evidence="11" type="ORF">Syun_027209</name>
</gene>
<dbReference type="InterPro" id="IPR008948">
    <property type="entry name" value="L-Aspartase-like"/>
</dbReference>
<comment type="caution">
    <text evidence="11">The sequence shown here is derived from an EMBL/GenBank/DDBJ whole genome shotgun (WGS) entry which is preliminary data.</text>
</comment>
<dbReference type="CDD" id="cd00859">
    <property type="entry name" value="HisRS_anticodon"/>
    <property type="match status" value="1"/>
</dbReference>
<dbReference type="Pfam" id="PF03129">
    <property type="entry name" value="HGTP_anticodon"/>
    <property type="match status" value="1"/>
</dbReference>
<dbReference type="SUPFAM" id="SSF55681">
    <property type="entry name" value="Class II aaRS and biotin synthetases"/>
    <property type="match status" value="1"/>
</dbReference>
<keyword evidence="4" id="KW-0547">Nucleotide-binding</keyword>
<reference evidence="11 12" key="1">
    <citation type="submission" date="2024-01" db="EMBL/GenBank/DDBJ databases">
        <title>Genome assemblies of Stephania.</title>
        <authorList>
            <person name="Yang L."/>
        </authorList>
    </citation>
    <scope>NUCLEOTIDE SEQUENCE [LARGE SCALE GENOMIC DNA]</scope>
    <source>
        <strain evidence="11">YNDBR</strain>
        <tissue evidence="11">Leaf</tissue>
    </source>
</reference>
<dbReference type="GO" id="GO:0006427">
    <property type="term" value="P:histidyl-tRNA aminoacylation"/>
    <property type="evidence" value="ECO:0007669"/>
    <property type="project" value="TreeGrafter"/>
</dbReference>
<organism evidence="11 12">
    <name type="scientific">Stephania yunnanensis</name>
    <dbReference type="NCBI Taxonomy" id="152371"/>
    <lineage>
        <taxon>Eukaryota</taxon>
        <taxon>Viridiplantae</taxon>
        <taxon>Streptophyta</taxon>
        <taxon>Embryophyta</taxon>
        <taxon>Tracheophyta</taxon>
        <taxon>Spermatophyta</taxon>
        <taxon>Magnoliopsida</taxon>
        <taxon>Ranunculales</taxon>
        <taxon>Menispermaceae</taxon>
        <taxon>Menispermoideae</taxon>
        <taxon>Cissampelideae</taxon>
        <taxon>Stephania</taxon>
    </lineage>
</organism>
<dbReference type="FunFam" id="3.40.50.800:FF:000012">
    <property type="entry name" value="Histidine--tRNA ligase, cytoplasmic"/>
    <property type="match status" value="1"/>
</dbReference>
<dbReference type="GO" id="GO:0004821">
    <property type="term" value="F:histidine-tRNA ligase activity"/>
    <property type="evidence" value="ECO:0007669"/>
    <property type="project" value="UniProtKB-EC"/>
</dbReference>
<evidence type="ECO:0000256" key="1">
    <source>
        <dbReference type="ARBA" id="ARBA00008226"/>
    </source>
</evidence>
<proteinExistence type="inferred from homology"/>
<dbReference type="InterPro" id="IPR004154">
    <property type="entry name" value="Anticodon-bd"/>
</dbReference>
<comment type="catalytic activity">
    <reaction evidence="8">
        <text>tRNA(His) + L-histidine + ATP = L-histidyl-tRNA(His) + AMP + diphosphate + H(+)</text>
        <dbReference type="Rhea" id="RHEA:17313"/>
        <dbReference type="Rhea" id="RHEA-COMP:9665"/>
        <dbReference type="Rhea" id="RHEA-COMP:9689"/>
        <dbReference type="ChEBI" id="CHEBI:15378"/>
        <dbReference type="ChEBI" id="CHEBI:30616"/>
        <dbReference type="ChEBI" id="CHEBI:33019"/>
        <dbReference type="ChEBI" id="CHEBI:57595"/>
        <dbReference type="ChEBI" id="CHEBI:78442"/>
        <dbReference type="ChEBI" id="CHEBI:78527"/>
        <dbReference type="ChEBI" id="CHEBI:456215"/>
        <dbReference type="EC" id="6.1.1.21"/>
    </reaction>
</comment>
<dbReference type="Gene3D" id="1.20.200.10">
    <property type="entry name" value="Fumarase/aspartase (Central domain)"/>
    <property type="match status" value="1"/>
</dbReference>
<evidence type="ECO:0000256" key="4">
    <source>
        <dbReference type="ARBA" id="ARBA00022741"/>
    </source>
</evidence>